<gene>
    <name evidence="1" type="ORF">POREN0001_1067</name>
</gene>
<sequence length="322" mass="36991">MNPLDRRQLSREIWQEVFGDGDGFLDLYFGRVYQDDETDLLIDYGGAPKATAHTGRVSYTFRLWEERVEAAYISGAATLSTERERGLMPALLRSAHTKMYQTGKLLAFLIPAEPWLYDYYQRKFGYAKVCYRSVSQPNSPRLTPPPQLCRQASAEGYLHYIRQRRGWTMGHLEHTYPQWKCVIEDALLSGGGYTHEGVVRLLQGDECSQFIAIQLPIKEGLAYHQVVTPPLGKGLELHGMMRVVKIPQLLALYAKKHPNIEWQFDLFDTMLLPNTGRYRLEKGKCLFTPLPPKSLQKNILTPSLLLEQLFAENPFYIDLMLD</sequence>
<evidence type="ECO:0000313" key="2">
    <source>
        <dbReference type="Proteomes" id="UP000004295"/>
    </source>
</evidence>
<dbReference type="InterPro" id="IPR051554">
    <property type="entry name" value="Acetyltransferase_Eis"/>
</dbReference>
<dbReference type="EMBL" id="ACNN01000012">
    <property type="protein sequence ID" value="EEN83219.1"/>
    <property type="molecule type" value="Genomic_DNA"/>
</dbReference>
<protein>
    <submittedName>
        <fullName evidence="1">Acetyltransferase, GNAT family</fullName>
    </submittedName>
</protein>
<dbReference type="SUPFAM" id="SSF55729">
    <property type="entry name" value="Acyl-CoA N-acyltransferases (Nat)"/>
    <property type="match status" value="1"/>
</dbReference>
<dbReference type="Gene3D" id="3.40.630.30">
    <property type="match status" value="1"/>
</dbReference>
<dbReference type="GO" id="GO:0030649">
    <property type="term" value="P:aminoglycoside antibiotic catabolic process"/>
    <property type="evidence" value="ECO:0007669"/>
    <property type="project" value="TreeGrafter"/>
</dbReference>
<dbReference type="InterPro" id="IPR016181">
    <property type="entry name" value="Acyl_CoA_acyltransferase"/>
</dbReference>
<dbReference type="PANTHER" id="PTHR37817">
    <property type="entry name" value="N-ACETYLTRANSFERASE EIS"/>
    <property type="match status" value="1"/>
</dbReference>
<dbReference type="eggNOG" id="COG4552">
    <property type="taxonomic scope" value="Bacteria"/>
</dbReference>
<organism evidence="1 2">
    <name type="scientific">Porphyromonas endodontalis (strain ATCC 35406 / DSM 24491 / JCM 8526 / CCUG 16442 / BCRC 14492 / NCTC 13058 / HG 370)</name>
    <name type="common">Bacteroides endodontalis</name>
    <dbReference type="NCBI Taxonomy" id="553175"/>
    <lineage>
        <taxon>Bacteria</taxon>
        <taxon>Pseudomonadati</taxon>
        <taxon>Bacteroidota</taxon>
        <taxon>Bacteroidia</taxon>
        <taxon>Bacteroidales</taxon>
        <taxon>Porphyromonadaceae</taxon>
        <taxon>Porphyromonas</taxon>
    </lineage>
</organism>
<reference evidence="1 2" key="1">
    <citation type="submission" date="2009-04" db="EMBL/GenBank/DDBJ databases">
        <authorList>
            <person name="Sebastian Y."/>
            <person name="Madupu R."/>
            <person name="Durkin A.S."/>
            <person name="Torralba M."/>
            <person name="Methe B."/>
            <person name="Sutton G.G."/>
            <person name="Strausberg R.L."/>
            <person name="Nelson K.E."/>
        </authorList>
    </citation>
    <scope>NUCLEOTIDE SEQUENCE [LARGE SCALE GENOMIC DNA]</scope>
    <source>
        <strain evidence="2">ATCC 35406 / BCRC 14492 / JCM 8526 / NCTC 13058 / HG 370</strain>
    </source>
</reference>
<dbReference type="GO" id="GO:0034069">
    <property type="term" value="F:aminoglycoside N-acetyltransferase activity"/>
    <property type="evidence" value="ECO:0007669"/>
    <property type="project" value="TreeGrafter"/>
</dbReference>
<keyword evidence="2" id="KW-1185">Reference proteome</keyword>
<dbReference type="STRING" id="553175.POREN0001_1067"/>
<dbReference type="GeneID" id="93366417"/>
<evidence type="ECO:0000313" key="1">
    <source>
        <dbReference type="EMBL" id="EEN83219.1"/>
    </source>
</evidence>
<proteinExistence type="predicted"/>
<dbReference type="AlphaFoldDB" id="C3J9C6"/>
<comment type="caution">
    <text evidence="1">The sequence shown here is derived from an EMBL/GenBank/DDBJ whole genome shotgun (WGS) entry which is preliminary data.</text>
</comment>
<dbReference type="Proteomes" id="UP000004295">
    <property type="component" value="Unassembled WGS sequence"/>
</dbReference>
<name>C3J9C6_POREA</name>
<keyword evidence="1" id="KW-0808">Transferase</keyword>
<dbReference type="RefSeq" id="WP_004332847.1">
    <property type="nucleotide sequence ID" value="NZ_ACNN01000012.1"/>
</dbReference>
<dbReference type="Pfam" id="PF13527">
    <property type="entry name" value="Acetyltransf_9"/>
    <property type="match status" value="1"/>
</dbReference>
<dbReference type="PANTHER" id="PTHR37817:SF1">
    <property type="entry name" value="N-ACETYLTRANSFERASE EIS"/>
    <property type="match status" value="1"/>
</dbReference>
<accession>C3J9C6</accession>